<name>A0A397VGC9_9GLOM</name>
<organism evidence="4 5">
    <name type="scientific">Gigaspora rosea</name>
    <dbReference type="NCBI Taxonomy" id="44941"/>
    <lineage>
        <taxon>Eukaryota</taxon>
        <taxon>Fungi</taxon>
        <taxon>Fungi incertae sedis</taxon>
        <taxon>Mucoromycota</taxon>
        <taxon>Glomeromycotina</taxon>
        <taxon>Glomeromycetes</taxon>
        <taxon>Diversisporales</taxon>
        <taxon>Gigasporaceae</taxon>
        <taxon>Gigaspora</taxon>
    </lineage>
</organism>
<feature type="chain" id="PRO_5017360658" evidence="3">
    <location>
        <begin position="25"/>
        <end position="262"/>
    </location>
</feature>
<gene>
    <name evidence="4" type="ORF">C2G38_1088888</name>
</gene>
<comment type="caution">
    <text evidence="4">The sequence shown here is derived from an EMBL/GenBank/DDBJ whole genome shotgun (WGS) entry which is preliminary data.</text>
</comment>
<feature type="transmembrane region" description="Helical" evidence="2">
    <location>
        <begin position="242"/>
        <end position="261"/>
    </location>
</feature>
<dbReference type="Proteomes" id="UP000266673">
    <property type="component" value="Unassembled WGS sequence"/>
</dbReference>
<feature type="region of interest" description="Disordered" evidence="1">
    <location>
        <begin position="76"/>
        <end position="157"/>
    </location>
</feature>
<evidence type="ECO:0000256" key="1">
    <source>
        <dbReference type="SAM" id="MobiDB-lite"/>
    </source>
</evidence>
<reference evidence="4 5" key="1">
    <citation type="submission" date="2018-06" db="EMBL/GenBank/DDBJ databases">
        <title>Comparative genomics reveals the genomic features of Rhizophagus irregularis, R. cerebriforme, R. diaphanum and Gigaspora rosea, and their symbiotic lifestyle signature.</title>
        <authorList>
            <person name="Morin E."/>
            <person name="San Clemente H."/>
            <person name="Chen E.C.H."/>
            <person name="De La Providencia I."/>
            <person name="Hainaut M."/>
            <person name="Kuo A."/>
            <person name="Kohler A."/>
            <person name="Murat C."/>
            <person name="Tang N."/>
            <person name="Roy S."/>
            <person name="Loubradou J."/>
            <person name="Henrissat B."/>
            <person name="Grigoriev I.V."/>
            <person name="Corradi N."/>
            <person name="Roux C."/>
            <person name="Martin F.M."/>
        </authorList>
    </citation>
    <scope>NUCLEOTIDE SEQUENCE [LARGE SCALE GENOMIC DNA]</scope>
    <source>
        <strain evidence="4 5">DAOM 194757</strain>
    </source>
</reference>
<dbReference type="AlphaFoldDB" id="A0A397VGC9"/>
<keyword evidence="2" id="KW-0472">Membrane</keyword>
<evidence type="ECO:0000313" key="5">
    <source>
        <dbReference type="Proteomes" id="UP000266673"/>
    </source>
</evidence>
<evidence type="ECO:0000256" key="3">
    <source>
        <dbReference type="SAM" id="SignalP"/>
    </source>
</evidence>
<feature type="region of interest" description="Disordered" evidence="1">
    <location>
        <begin position="175"/>
        <end position="223"/>
    </location>
</feature>
<sequence>MFQNKFPFFLYFVIIFVSTSNVVAQESDKNDTSVFLKFPVNPEVVKQIEDIISAKGMGPSNPEVVKQLEAMISAKGMGEPSHQPKSSSKHEQEPPEPSNHNYRQEPDNSRQETEPSNQSKGPSYSPSQEPTSLLPEPTDKISSLTESTATTAPLPESTAKIAPFATVNSPSIIQTPIPSPMAKTSALPPPIAKTPASPPSIAKTPSTPSPPIPKSPMHTTSNLPATSTSKVSFAEHITIDNFFFVTFTTFLCYFVGNFVILF</sequence>
<dbReference type="EMBL" id="QKWP01000355">
    <property type="protein sequence ID" value="RIB21520.1"/>
    <property type="molecule type" value="Genomic_DNA"/>
</dbReference>
<feature type="compositionally biased region" description="Pro residues" evidence="1">
    <location>
        <begin position="187"/>
        <end position="198"/>
    </location>
</feature>
<evidence type="ECO:0000313" key="4">
    <source>
        <dbReference type="EMBL" id="RIB21520.1"/>
    </source>
</evidence>
<keyword evidence="5" id="KW-1185">Reference proteome</keyword>
<keyword evidence="2" id="KW-0812">Transmembrane</keyword>
<feature type="compositionally biased region" description="Polar residues" evidence="1">
    <location>
        <begin position="114"/>
        <end position="131"/>
    </location>
</feature>
<protein>
    <submittedName>
        <fullName evidence="4">Uncharacterized protein</fullName>
    </submittedName>
</protein>
<accession>A0A397VGC9</accession>
<keyword evidence="3" id="KW-0732">Signal</keyword>
<feature type="signal peptide" evidence="3">
    <location>
        <begin position="1"/>
        <end position="24"/>
    </location>
</feature>
<feature type="compositionally biased region" description="Basic and acidic residues" evidence="1">
    <location>
        <begin position="102"/>
        <end position="113"/>
    </location>
</feature>
<dbReference type="OrthoDB" id="10476897at2759"/>
<feature type="compositionally biased region" description="Polar residues" evidence="1">
    <location>
        <begin position="140"/>
        <end position="151"/>
    </location>
</feature>
<keyword evidence="2" id="KW-1133">Transmembrane helix</keyword>
<evidence type="ECO:0000256" key="2">
    <source>
        <dbReference type="SAM" id="Phobius"/>
    </source>
</evidence>
<proteinExistence type="predicted"/>